<feature type="region of interest" description="Disordered" evidence="5">
    <location>
        <begin position="811"/>
        <end position="836"/>
    </location>
</feature>
<accession>A0A2P6MYG7</accession>
<dbReference type="OrthoDB" id="19277at2759"/>
<evidence type="ECO:0000256" key="3">
    <source>
        <dbReference type="ARBA" id="ARBA00022448"/>
    </source>
</evidence>
<dbReference type="PANTHER" id="PTHR16166">
    <property type="entry name" value="VACUOLAR PROTEIN SORTING-ASSOCIATED PROTEIN VPS13"/>
    <property type="match status" value="1"/>
</dbReference>
<protein>
    <recommendedName>
        <fullName evidence="6">Chorein N-terminal domain-containing protein</fullName>
    </recommendedName>
</protein>
<proteinExistence type="inferred from homology"/>
<sequence length="887" mass="101917">MFESVISETLIRYLGSYFKGLDPSNFEFVVWGGDMTLTDLQLRVESLNHLDLPIHIKSGYIRKLKLKIPWLNIMNLRNQPLVIRIEKLFLLTGPKMDVEIYNEDREQEIKQEKLHLAEKIKKEGASTAPAIGEQRTSVFTRMMNKIVDNIQFSVDDVHVRYEDAETNPDRPMSFGFTLEHLSAESVDENWTPTFLNLETLIHKIVNLKNISLYWNPSESNLYSQHQEDMTHWMDSFISRGKASVHGNHYIIQPFSASLKLIINKGSDTNEPMVTARFELEEDVQIEMEEIQFQQIQNVVEGLSMYKAVAKRPSDRPNGRDRDVTRKWWKFAAECILLDIRARNFQRSWLYMQKRKEDRDRYIQSYRGKLKRGTNSSEVDELERIFTFEDILFFRSLAEAQNRVAEMDDSTLPTPPSINNNNASWYSYIYRSTSNSDPLDENWKKMNIVDMNEEQRKVYLNTVEYSSEIVHTHTYDDQVVLARLMLDLPGGSLRLKTSTGRPIAKLQFNGLNLDWHQRSTTFLMSLNLGTVGVIDEYTPGTLYRDIIGIFDDSSSPTTPSLPLLNIEMEDRTVNMSNPGFRMYMHMSPLQLIYSPVCTDKITSFFTSALSSSLMDEIVIAARRQYASGTNLWSDLILQHQSIDINVDLNAPKIYLPQNVCDRNGALLVLDLGSFTVDTVSVDKTETSTEDHVTSVTPRGAKRHARSLSTDFGPMSTNDDYYDKFKVSLSQIQLFLEQGWATQPKHQLIEKFDINFSLYLCKLTDLTVPQFKLFGDLPSLVFLLSTEKVIRVLSVLKTLIVSESSQQIMTSVAPGSRRNSVAEGEGKREVKKKEEKKERSWREKSVNDMILDTVIVECQFSIPRIALIGVGEDETNVFEICASGLEFEL</sequence>
<dbReference type="EMBL" id="MDYQ01000304">
    <property type="protein sequence ID" value="PRP76755.1"/>
    <property type="molecule type" value="Genomic_DNA"/>
</dbReference>
<comment type="caution">
    <text evidence="7">The sequence shown here is derived from an EMBL/GenBank/DDBJ whole genome shotgun (WGS) entry which is preliminary data.</text>
</comment>
<comment type="function">
    <text evidence="4">Mediates the transfer of lipids between membranes at organelle contact sites.</text>
</comment>
<feature type="domain" description="Chorein N-terminal" evidence="6">
    <location>
        <begin position="1"/>
        <end position="846"/>
    </location>
</feature>
<evidence type="ECO:0000259" key="6">
    <source>
        <dbReference type="Pfam" id="PF12624"/>
    </source>
</evidence>
<evidence type="ECO:0000313" key="8">
    <source>
        <dbReference type="Proteomes" id="UP000241769"/>
    </source>
</evidence>
<keyword evidence="3" id="KW-0813">Transport</keyword>
<evidence type="ECO:0000256" key="2">
    <source>
        <dbReference type="ARBA" id="ARBA00006545"/>
    </source>
</evidence>
<dbReference type="Pfam" id="PF12624">
    <property type="entry name" value="VPS13_N"/>
    <property type="match status" value="1"/>
</dbReference>
<evidence type="ECO:0000256" key="4">
    <source>
        <dbReference type="ARBA" id="ARBA00033718"/>
    </source>
</evidence>
<dbReference type="AlphaFoldDB" id="A0A2P6MYG7"/>
<dbReference type="InParanoid" id="A0A2P6MYG7"/>
<dbReference type="GO" id="GO:0006623">
    <property type="term" value="P:protein targeting to vacuole"/>
    <property type="evidence" value="ECO:0007669"/>
    <property type="project" value="TreeGrafter"/>
</dbReference>
<comment type="similarity">
    <text evidence="2">Belongs to the VPS13 family.</text>
</comment>
<comment type="subcellular location">
    <subcellularLocation>
        <location evidence="1">Membrane</location>
        <topology evidence="1">Peripheral membrane protein</topology>
    </subcellularLocation>
</comment>
<keyword evidence="8" id="KW-1185">Reference proteome</keyword>
<dbReference type="InterPro" id="IPR026847">
    <property type="entry name" value="VPS13"/>
</dbReference>
<dbReference type="GO" id="GO:0016020">
    <property type="term" value="C:membrane"/>
    <property type="evidence" value="ECO:0007669"/>
    <property type="project" value="UniProtKB-SubCell"/>
</dbReference>
<dbReference type="PANTHER" id="PTHR16166:SF93">
    <property type="entry name" value="INTERMEMBRANE LIPID TRANSFER PROTEIN VPS13"/>
    <property type="match status" value="1"/>
</dbReference>
<evidence type="ECO:0000313" key="7">
    <source>
        <dbReference type="EMBL" id="PRP76755.1"/>
    </source>
</evidence>
<evidence type="ECO:0000256" key="1">
    <source>
        <dbReference type="ARBA" id="ARBA00004170"/>
    </source>
</evidence>
<name>A0A2P6MYG7_9EUKA</name>
<dbReference type="GO" id="GO:0045053">
    <property type="term" value="P:protein retention in Golgi apparatus"/>
    <property type="evidence" value="ECO:0007669"/>
    <property type="project" value="TreeGrafter"/>
</dbReference>
<feature type="non-terminal residue" evidence="7">
    <location>
        <position position="887"/>
    </location>
</feature>
<feature type="compositionally biased region" description="Basic and acidic residues" evidence="5">
    <location>
        <begin position="822"/>
        <end position="836"/>
    </location>
</feature>
<dbReference type="Proteomes" id="UP000241769">
    <property type="component" value="Unassembled WGS sequence"/>
</dbReference>
<dbReference type="InterPro" id="IPR026854">
    <property type="entry name" value="VPS13_N"/>
</dbReference>
<evidence type="ECO:0000256" key="5">
    <source>
        <dbReference type="SAM" id="MobiDB-lite"/>
    </source>
</evidence>
<organism evidence="7 8">
    <name type="scientific">Planoprotostelium fungivorum</name>
    <dbReference type="NCBI Taxonomy" id="1890364"/>
    <lineage>
        <taxon>Eukaryota</taxon>
        <taxon>Amoebozoa</taxon>
        <taxon>Evosea</taxon>
        <taxon>Variosea</taxon>
        <taxon>Cavosteliida</taxon>
        <taxon>Cavosteliaceae</taxon>
        <taxon>Planoprotostelium</taxon>
    </lineage>
</organism>
<gene>
    <name evidence="7" type="ORF">PROFUN_11758</name>
</gene>
<reference evidence="7 8" key="1">
    <citation type="journal article" date="2018" name="Genome Biol. Evol.">
        <title>Multiple Roots of Fruiting Body Formation in Amoebozoa.</title>
        <authorList>
            <person name="Hillmann F."/>
            <person name="Forbes G."/>
            <person name="Novohradska S."/>
            <person name="Ferling I."/>
            <person name="Riege K."/>
            <person name="Groth M."/>
            <person name="Westermann M."/>
            <person name="Marz M."/>
            <person name="Spaller T."/>
            <person name="Winckler T."/>
            <person name="Schaap P."/>
            <person name="Glockner G."/>
        </authorList>
    </citation>
    <scope>NUCLEOTIDE SEQUENCE [LARGE SCALE GENOMIC DNA]</scope>
    <source>
        <strain evidence="7 8">Jena</strain>
    </source>
</reference>